<name>A0A516SGA3_9NEIS</name>
<dbReference type="Proteomes" id="UP000317550">
    <property type="component" value="Chromosome"/>
</dbReference>
<dbReference type="Gene3D" id="3.90.550.10">
    <property type="entry name" value="Spore Coat Polysaccharide Biosynthesis Protein SpsA, Chain A"/>
    <property type="match status" value="1"/>
</dbReference>
<dbReference type="OrthoDB" id="396512at2"/>
<reference evidence="12" key="1">
    <citation type="submission" date="2019-07" db="EMBL/GenBank/DDBJ databases">
        <title>Chitinimonas sp. nov., isolated from Ny-Alesund, arctica soil.</title>
        <authorList>
            <person name="Xu Q."/>
            <person name="Peng F."/>
        </authorList>
    </citation>
    <scope>NUCLEOTIDE SEQUENCE [LARGE SCALE GENOMIC DNA]</scope>
    <source>
        <strain evidence="12">R3-44</strain>
    </source>
</reference>
<keyword evidence="12" id="KW-1185">Reference proteome</keyword>
<keyword evidence="2" id="KW-1003">Cell membrane</keyword>
<proteinExistence type="inferred from homology"/>
<evidence type="ECO:0000256" key="2">
    <source>
        <dbReference type="ARBA" id="ARBA00022475"/>
    </source>
</evidence>
<feature type="domain" description="Glycosyltransferase 2-like" evidence="10">
    <location>
        <begin position="9"/>
        <end position="170"/>
    </location>
</feature>
<dbReference type="InterPro" id="IPR050256">
    <property type="entry name" value="Glycosyltransferase_2"/>
</dbReference>
<comment type="similarity">
    <text evidence="8">Belongs to the glycosyltransferase 2 family. GtrB subfamily.</text>
</comment>
<dbReference type="CDD" id="cd04187">
    <property type="entry name" value="DPM1_like_bac"/>
    <property type="match status" value="1"/>
</dbReference>
<dbReference type="PANTHER" id="PTHR48090:SF8">
    <property type="entry name" value="GLYCOSYLTRANSFERASE CSBB-RELATED"/>
    <property type="match status" value="1"/>
</dbReference>
<comment type="subcellular location">
    <subcellularLocation>
        <location evidence="1">Cell membrane</location>
        <topology evidence="1">Multi-pass membrane protein</topology>
    </subcellularLocation>
</comment>
<evidence type="ECO:0000313" key="12">
    <source>
        <dbReference type="Proteomes" id="UP000317550"/>
    </source>
</evidence>
<dbReference type="FunFam" id="3.90.550.10:FF:000079">
    <property type="entry name" value="Probable glycosyl transferase"/>
    <property type="match status" value="1"/>
</dbReference>
<dbReference type="PANTHER" id="PTHR48090">
    <property type="entry name" value="UNDECAPRENYL-PHOSPHATE 4-DEOXY-4-FORMAMIDO-L-ARABINOSE TRANSFERASE-RELATED"/>
    <property type="match status" value="1"/>
</dbReference>
<gene>
    <name evidence="11" type="ORF">FNU76_12960</name>
</gene>
<dbReference type="RefSeq" id="WP_144278590.1">
    <property type="nucleotide sequence ID" value="NZ_CP041730.1"/>
</dbReference>
<keyword evidence="5 9" id="KW-0812">Transmembrane</keyword>
<dbReference type="EMBL" id="CP041730">
    <property type="protein sequence ID" value="QDQ27197.1"/>
    <property type="molecule type" value="Genomic_DNA"/>
</dbReference>
<accession>A0A516SGA3</accession>
<evidence type="ECO:0000256" key="5">
    <source>
        <dbReference type="ARBA" id="ARBA00022692"/>
    </source>
</evidence>
<dbReference type="Pfam" id="PF00535">
    <property type="entry name" value="Glycos_transf_2"/>
    <property type="match status" value="1"/>
</dbReference>
<evidence type="ECO:0000256" key="3">
    <source>
        <dbReference type="ARBA" id="ARBA00022676"/>
    </source>
</evidence>
<evidence type="ECO:0000256" key="8">
    <source>
        <dbReference type="ARBA" id="ARBA00038152"/>
    </source>
</evidence>
<evidence type="ECO:0000256" key="6">
    <source>
        <dbReference type="ARBA" id="ARBA00022989"/>
    </source>
</evidence>
<evidence type="ECO:0000256" key="9">
    <source>
        <dbReference type="SAM" id="Phobius"/>
    </source>
</evidence>
<dbReference type="AlphaFoldDB" id="A0A516SGA3"/>
<feature type="transmembrane region" description="Helical" evidence="9">
    <location>
        <begin position="266"/>
        <end position="292"/>
    </location>
</feature>
<keyword evidence="7 9" id="KW-0472">Membrane</keyword>
<dbReference type="GO" id="GO:0005886">
    <property type="term" value="C:plasma membrane"/>
    <property type="evidence" value="ECO:0007669"/>
    <property type="project" value="UniProtKB-SubCell"/>
</dbReference>
<evidence type="ECO:0000256" key="7">
    <source>
        <dbReference type="ARBA" id="ARBA00023136"/>
    </source>
</evidence>
<dbReference type="GO" id="GO:0016757">
    <property type="term" value="F:glycosyltransferase activity"/>
    <property type="evidence" value="ECO:0007669"/>
    <property type="project" value="UniProtKB-KW"/>
</dbReference>
<protein>
    <submittedName>
        <fullName evidence="11">Glycosyltransferase family 2 protein</fullName>
    </submittedName>
</protein>
<evidence type="ECO:0000256" key="4">
    <source>
        <dbReference type="ARBA" id="ARBA00022679"/>
    </source>
</evidence>
<dbReference type="KEGG" id="cari:FNU76_12960"/>
<evidence type="ECO:0000256" key="1">
    <source>
        <dbReference type="ARBA" id="ARBA00004651"/>
    </source>
</evidence>
<evidence type="ECO:0000313" key="11">
    <source>
        <dbReference type="EMBL" id="QDQ27197.1"/>
    </source>
</evidence>
<feature type="transmembrane region" description="Helical" evidence="9">
    <location>
        <begin position="233"/>
        <end position="254"/>
    </location>
</feature>
<evidence type="ECO:0000259" key="10">
    <source>
        <dbReference type="Pfam" id="PF00535"/>
    </source>
</evidence>
<organism evidence="11 12">
    <name type="scientific">Chitinimonas arctica</name>
    <dbReference type="NCBI Taxonomy" id="2594795"/>
    <lineage>
        <taxon>Bacteria</taxon>
        <taxon>Pseudomonadati</taxon>
        <taxon>Pseudomonadota</taxon>
        <taxon>Betaproteobacteria</taxon>
        <taxon>Neisseriales</taxon>
        <taxon>Chitinibacteraceae</taxon>
        <taxon>Chitinimonas</taxon>
    </lineage>
</organism>
<sequence>MHSANPHISCVVPAYNEGEGIRDFLLALWATLQPLASRCEIIVVNDGSRDNTASVVADLCQSGMPLRLINLSRNFGKEAALTAGLDHVSGDLVILIDADFQHPLALIPAFLARWREGYDMVYGVRQSRADESRLKRTGAFAFYGLMNWLSSVNIPADAGDFRLLDRKVIDSLQSMPERARFMKGMYAWVGYRSIAVPFDVQTRNSGQSAFNIRALLQLAQTGILSFSDIPLRVWSVVGFFISALSLAYAAWIIIDTLRFGVEIPGWATLAAALMFLGGVQLISIGVLGEYLAGVFHEVKRRPIYLVSERIGFEETDET</sequence>
<keyword evidence="4 11" id="KW-0808">Transferase</keyword>
<dbReference type="InterPro" id="IPR001173">
    <property type="entry name" value="Glyco_trans_2-like"/>
</dbReference>
<dbReference type="SUPFAM" id="SSF53448">
    <property type="entry name" value="Nucleotide-diphospho-sugar transferases"/>
    <property type="match status" value="1"/>
</dbReference>
<keyword evidence="3" id="KW-0328">Glycosyltransferase</keyword>
<keyword evidence="6 9" id="KW-1133">Transmembrane helix</keyword>
<dbReference type="InterPro" id="IPR029044">
    <property type="entry name" value="Nucleotide-diphossugar_trans"/>
</dbReference>